<dbReference type="PROSITE" id="PS00108">
    <property type="entry name" value="PROTEIN_KINASE_ST"/>
    <property type="match status" value="1"/>
</dbReference>
<dbReference type="InterPro" id="IPR008271">
    <property type="entry name" value="Ser/Thr_kinase_AS"/>
</dbReference>
<dbReference type="SMART" id="SM00220">
    <property type="entry name" value="S_TKc"/>
    <property type="match status" value="1"/>
</dbReference>
<dbReference type="GO" id="GO:0005737">
    <property type="term" value="C:cytoplasm"/>
    <property type="evidence" value="ECO:0007669"/>
    <property type="project" value="TreeGrafter"/>
</dbReference>
<accession>R8B978</accession>
<dbReference type="GO" id="GO:0004674">
    <property type="term" value="F:protein serine/threonine kinase activity"/>
    <property type="evidence" value="ECO:0007669"/>
    <property type="project" value="TreeGrafter"/>
</dbReference>
<dbReference type="eggNOG" id="KOG0575">
    <property type="taxonomic scope" value="Eukaryota"/>
</dbReference>
<proteinExistence type="predicted"/>
<dbReference type="Pfam" id="PF00069">
    <property type="entry name" value="Pkinase"/>
    <property type="match status" value="1"/>
</dbReference>
<dbReference type="Proteomes" id="UP000014074">
    <property type="component" value="Unassembled WGS sequence"/>
</dbReference>
<keyword evidence="4" id="KW-1185">Reference proteome</keyword>
<dbReference type="GeneID" id="19329493"/>
<feature type="region of interest" description="Disordered" evidence="1">
    <location>
        <begin position="208"/>
        <end position="259"/>
    </location>
</feature>
<evidence type="ECO:0000313" key="4">
    <source>
        <dbReference type="Proteomes" id="UP000014074"/>
    </source>
</evidence>
<feature type="region of interest" description="Disordered" evidence="1">
    <location>
        <begin position="1"/>
        <end position="25"/>
    </location>
</feature>
<dbReference type="InterPro" id="IPR000719">
    <property type="entry name" value="Prot_kinase_dom"/>
</dbReference>
<dbReference type="RefSeq" id="XP_007919326.1">
    <property type="nucleotide sequence ID" value="XM_007921135.1"/>
</dbReference>
<dbReference type="InterPro" id="IPR053235">
    <property type="entry name" value="Ser_Thr_kinase"/>
</dbReference>
<dbReference type="KEGG" id="tmn:UCRPA7_8623"/>
<dbReference type="Gene3D" id="1.10.510.10">
    <property type="entry name" value="Transferase(Phosphotransferase) domain 1"/>
    <property type="match status" value="1"/>
</dbReference>
<keyword evidence="3" id="KW-0418">Kinase</keyword>
<evidence type="ECO:0000259" key="2">
    <source>
        <dbReference type="PROSITE" id="PS50011"/>
    </source>
</evidence>
<gene>
    <name evidence="3" type="ORF">UCRPA7_8623</name>
</gene>
<keyword evidence="3" id="KW-0808">Transferase</keyword>
<feature type="compositionally biased region" description="Low complexity" evidence="1">
    <location>
        <begin position="208"/>
        <end position="222"/>
    </location>
</feature>
<sequence length="626" mass="69621">MHALRVEPPSESPSEEKTEPFSQSEIDTRLRSFRVEEANSAAALSENGTVHLDDLVVPQDKGIRILVRPLTRSRSVSPGNHDNCEWLALRAEVARPEQPEHKVLAVTQTSKDINFSVRIPGETVDQRMRRPLWCELYYDPASDNQIFLNRSDIPIALTRVSQHPAASPGMEYTVNPGTTKALIPGTWRIKADETDVLDFRILEKRPATLGLPSGSSSTSSLSDMVNPSGKRSFVADDEGGGDNSGPDKKPRTTETTARTDDGVVMFMRPGVTNNPLVFPLPTAARSKDLVGANGHPILEMQKDDIVNIPGGCEIDTYQLKKKDPIASTALSSVFTGEHSDVPDNIITVKVLKTRPANNVALIKPQETERNVIRQADIWLREYQMQEHLQHDSIVRLYGGDARYLSLYMEHIDARDLSAKGMWRTNNGDYFTGTRADATRILRDIAGALNYIHGRNLVHNDIKPANILYNRERGAVLCDFGLSTQSNKPATTGGTPYYVPPEFIGRKLRGAPSDVWALGITMLYVLRKISFPDARGRQTHARPLYWMIADLNRPMHHRSTAAGGSSAPSAVQQMQVWLSEINEAKDRLNPADKLERLVAEMLIPNPNQRITMRRLMAELFCDADKAG</sequence>
<dbReference type="GO" id="GO:0005524">
    <property type="term" value="F:ATP binding"/>
    <property type="evidence" value="ECO:0007669"/>
    <property type="project" value="InterPro"/>
</dbReference>
<dbReference type="AlphaFoldDB" id="R8B978"/>
<dbReference type="HOGENOM" id="CLU_021323_1_0_1"/>
<dbReference type="Gene3D" id="3.30.200.20">
    <property type="entry name" value="Phosphorylase Kinase, domain 1"/>
    <property type="match status" value="1"/>
</dbReference>
<feature type="domain" description="Protein kinase" evidence="2">
    <location>
        <begin position="319"/>
        <end position="620"/>
    </location>
</feature>
<dbReference type="SUPFAM" id="SSF56112">
    <property type="entry name" value="Protein kinase-like (PK-like)"/>
    <property type="match status" value="1"/>
</dbReference>
<dbReference type="PANTHER" id="PTHR24361">
    <property type="entry name" value="MITOGEN-ACTIVATED KINASE KINASE KINASE"/>
    <property type="match status" value="1"/>
</dbReference>
<organism evidence="3 4">
    <name type="scientific">Phaeoacremonium minimum (strain UCR-PA7)</name>
    <name type="common">Esca disease fungus</name>
    <name type="synonym">Togninia minima</name>
    <dbReference type="NCBI Taxonomy" id="1286976"/>
    <lineage>
        <taxon>Eukaryota</taxon>
        <taxon>Fungi</taxon>
        <taxon>Dikarya</taxon>
        <taxon>Ascomycota</taxon>
        <taxon>Pezizomycotina</taxon>
        <taxon>Sordariomycetes</taxon>
        <taxon>Sordariomycetidae</taxon>
        <taxon>Togniniales</taxon>
        <taxon>Togniniaceae</taxon>
        <taxon>Phaeoacremonium</taxon>
    </lineage>
</organism>
<evidence type="ECO:0000256" key="1">
    <source>
        <dbReference type="SAM" id="MobiDB-lite"/>
    </source>
</evidence>
<dbReference type="EMBL" id="KB933369">
    <property type="protein sequence ID" value="EON95858.1"/>
    <property type="molecule type" value="Genomic_DNA"/>
</dbReference>
<protein>
    <submittedName>
        <fullName evidence="3">Putative camk protein kinase protein</fullName>
    </submittedName>
</protein>
<evidence type="ECO:0000313" key="3">
    <source>
        <dbReference type="EMBL" id="EON95858.1"/>
    </source>
</evidence>
<feature type="compositionally biased region" description="Basic and acidic residues" evidence="1">
    <location>
        <begin position="245"/>
        <end position="259"/>
    </location>
</feature>
<dbReference type="InterPro" id="IPR011009">
    <property type="entry name" value="Kinase-like_dom_sf"/>
</dbReference>
<reference evidence="4" key="1">
    <citation type="journal article" date="2013" name="Genome Announc.">
        <title>Draft genome sequence of the ascomycete Phaeoacremonium aleophilum strain UCR-PA7, a causal agent of the esca disease complex in grapevines.</title>
        <authorList>
            <person name="Blanco-Ulate B."/>
            <person name="Rolshausen P."/>
            <person name="Cantu D."/>
        </authorList>
    </citation>
    <scope>NUCLEOTIDE SEQUENCE [LARGE SCALE GENOMIC DNA]</scope>
    <source>
        <strain evidence="4">UCR-PA7</strain>
    </source>
</reference>
<dbReference type="PROSITE" id="PS50011">
    <property type="entry name" value="PROTEIN_KINASE_DOM"/>
    <property type="match status" value="1"/>
</dbReference>
<dbReference type="OrthoDB" id="346907at2759"/>
<name>R8B978_PHAM7</name>